<dbReference type="Proteomes" id="UP000629025">
    <property type="component" value="Unassembled WGS sequence"/>
</dbReference>
<feature type="domain" description="Phosphoribulokinase/uridine kinase" evidence="1">
    <location>
        <begin position="33"/>
        <end position="178"/>
    </location>
</feature>
<dbReference type="InterPro" id="IPR027417">
    <property type="entry name" value="P-loop_NTPase"/>
</dbReference>
<gene>
    <name evidence="2" type="primary">frcK</name>
    <name evidence="2" type="ORF">GCM10011352_10690</name>
</gene>
<dbReference type="SUPFAM" id="SSF52540">
    <property type="entry name" value="P-loop containing nucleoside triphosphate hydrolases"/>
    <property type="match status" value="1"/>
</dbReference>
<evidence type="ECO:0000259" key="1">
    <source>
        <dbReference type="Pfam" id="PF00485"/>
    </source>
</evidence>
<organism evidence="2 3">
    <name type="scientific">Marinobacterium zhoushanense</name>
    <dbReference type="NCBI Taxonomy" id="1679163"/>
    <lineage>
        <taxon>Bacteria</taxon>
        <taxon>Pseudomonadati</taxon>
        <taxon>Pseudomonadota</taxon>
        <taxon>Gammaproteobacteria</taxon>
        <taxon>Oceanospirillales</taxon>
        <taxon>Oceanospirillaceae</taxon>
        <taxon>Marinobacterium</taxon>
    </lineage>
</organism>
<accession>A0ABQ1K848</accession>
<dbReference type="PANTHER" id="PTHR10285">
    <property type="entry name" value="URIDINE KINASE"/>
    <property type="match status" value="1"/>
</dbReference>
<dbReference type="Pfam" id="PF00485">
    <property type="entry name" value="PRK"/>
    <property type="match status" value="1"/>
</dbReference>
<dbReference type="InterPro" id="IPR006083">
    <property type="entry name" value="PRK/URK"/>
</dbReference>
<dbReference type="NCBIfam" id="NF006746">
    <property type="entry name" value="PRK09270.1-5"/>
    <property type="match status" value="1"/>
</dbReference>
<dbReference type="Gene3D" id="3.40.50.300">
    <property type="entry name" value="P-loop containing nucleotide triphosphate hydrolases"/>
    <property type="match status" value="2"/>
</dbReference>
<evidence type="ECO:0000313" key="3">
    <source>
        <dbReference type="Proteomes" id="UP000629025"/>
    </source>
</evidence>
<reference evidence="3" key="1">
    <citation type="journal article" date="2019" name="Int. J. Syst. Evol. Microbiol.">
        <title>The Global Catalogue of Microorganisms (GCM) 10K type strain sequencing project: providing services to taxonomists for standard genome sequencing and annotation.</title>
        <authorList>
            <consortium name="The Broad Institute Genomics Platform"/>
            <consortium name="The Broad Institute Genome Sequencing Center for Infectious Disease"/>
            <person name="Wu L."/>
            <person name="Ma J."/>
        </authorList>
    </citation>
    <scope>NUCLEOTIDE SEQUENCE [LARGE SCALE GENOMIC DNA]</scope>
    <source>
        <strain evidence="3">CGMCC 1.15341</strain>
    </source>
</reference>
<name>A0ABQ1K848_9GAMM</name>
<protein>
    <submittedName>
        <fullName evidence="2">Nucleoside triphosphate hydrolase</fullName>
    </submittedName>
</protein>
<dbReference type="EMBL" id="BMIJ01000002">
    <property type="protein sequence ID" value="GGB86657.1"/>
    <property type="molecule type" value="Genomic_DNA"/>
</dbReference>
<dbReference type="RefSeq" id="WP_229680600.1">
    <property type="nucleotide sequence ID" value="NZ_BMIJ01000002.1"/>
</dbReference>
<keyword evidence="2" id="KW-0378">Hydrolase</keyword>
<evidence type="ECO:0000313" key="2">
    <source>
        <dbReference type="EMBL" id="GGB86657.1"/>
    </source>
</evidence>
<proteinExistence type="predicted"/>
<keyword evidence="3" id="KW-1185">Reference proteome</keyword>
<dbReference type="GO" id="GO:0016787">
    <property type="term" value="F:hydrolase activity"/>
    <property type="evidence" value="ECO:0007669"/>
    <property type="project" value="UniProtKB-KW"/>
</dbReference>
<comment type="caution">
    <text evidence="2">The sequence shown here is derived from an EMBL/GenBank/DDBJ whole genome shotgun (WGS) entry which is preliminary data.</text>
</comment>
<sequence>MQSRFSLTTGYSDALEQLCSHLLSQRSGNRRYILAVAGPPASGKSTLAEQLVAKLNATRTDCAALLPMDGFHLDNRILAARGLLSRKGAPETFDAVGFGVTVQRLHDRSSEIIHPVFDRTRDLAVAGAGVITPEVDVIVVEGNYLLLKQEPWVSMRTHYDLTVFLSPPMEVLEQRLIERWLIHGLEEAAAQARAQGNDIPNARLVLEHSDAGDIRLSDR</sequence>